<sequence>MGCVESQEKKQHRFKPVSRPTKAGYLLYSDGSRKWKKVFVVLFQDSMIAWFESSRRKIPLCYVVLRDVWNMLLVGPACKRIPNCPRKIPKKLSYSYMIAFTQWVQPGKAPVCFFLCPNGNTMGVTGRFGSRIWVRSTVVVGLGLGLGLPPVFRMGVRRLRL</sequence>
<dbReference type="Gene3D" id="2.30.29.30">
    <property type="entry name" value="Pleckstrin-homology domain (PH domain)/Phosphotyrosine-binding domain (PTB)"/>
    <property type="match status" value="1"/>
</dbReference>
<keyword evidence="1" id="KW-0812">Transmembrane</keyword>
<dbReference type="Proteomes" id="UP000828390">
    <property type="component" value="Unassembled WGS sequence"/>
</dbReference>
<proteinExistence type="predicted"/>
<keyword evidence="3" id="KW-1185">Reference proteome</keyword>
<dbReference type="AlphaFoldDB" id="A0A9D4LAY3"/>
<reference evidence="2" key="1">
    <citation type="journal article" date="2019" name="bioRxiv">
        <title>The Genome of the Zebra Mussel, Dreissena polymorpha: A Resource for Invasive Species Research.</title>
        <authorList>
            <person name="McCartney M.A."/>
            <person name="Auch B."/>
            <person name="Kono T."/>
            <person name="Mallez S."/>
            <person name="Zhang Y."/>
            <person name="Obille A."/>
            <person name="Becker A."/>
            <person name="Abrahante J.E."/>
            <person name="Garbe J."/>
            <person name="Badalamenti J.P."/>
            <person name="Herman A."/>
            <person name="Mangelson H."/>
            <person name="Liachko I."/>
            <person name="Sullivan S."/>
            <person name="Sone E.D."/>
            <person name="Koren S."/>
            <person name="Silverstein K.A.T."/>
            <person name="Beckman K.B."/>
            <person name="Gohl D.M."/>
        </authorList>
    </citation>
    <scope>NUCLEOTIDE SEQUENCE</scope>
    <source>
        <strain evidence="2">Duluth1</strain>
        <tissue evidence="2">Whole animal</tissue>
    </source>
</reference>
<dbReference type="SUPFAM" id="SSF50729">
    <property type="entry name" value="PH domain-like"/>
    <property type="match status" value="1"/>
</dbReference>
<evidence type="ECO:0000256" key="1">
    <source>
        <dbReference type="SAM" id="Phobius"/>
    </source>
</evidence>
<dbReference type="InterPro" id="IPR011993">
    <property type="entry name" value="PH-like_dom_sf"/>
</dbReference>
<dbReference type="EMBL" id="JAIWYP010000003">
    <property type="protein sequence ID" value="KAH3854499.1"/>
    <property type="molecule type" value="Genomic_DNA"/>
</dbReference>
<keyword evidence="1" id="KW-1133">Transmembrane helix</keyword>
<evidence type="ECO:0000313" key="3">
    <source>
        <dbReference type="Proteomes" id="UP000828390"/>
    </source>
</evidence>
<feature type="transmembrane region" description="Helical" evidence="1">
    <location>
        <begin position="132"/>
        <end position="152"/>
    </location>
</feature>
<keyword evidence="1" id="KW-0472">Membrane</keyword>
<name>A0A9D4LAY3_DREPO</name>
<evidence type="ECO:0000313" key="2">
    <source>
        <dbReference type="EMBL" id="KAH3854499.1"/>
    </source>
</evidence>
<protein>
    <submittedName>
        <fullName evidence="2">Uncharacterized protein</fullName>
    </submittedName>
</protein>
<accession>A0A9D4LAY3</accession>
<gene>
    <name evidence="2" type="ORF">DPMN_097042</name>
</gene>
<organism evidence="2 3">
    <name type="scientific">Dreissena polymorpha</name>
    <name type="common">Zebra mussel</name>
    <name type="synonym">Mytilus polymorpha</name>
    <dbReference type="NCBI Taxonomy" id="45954"/>
    <lineage>
        <taxon>Eukaryota</taxon>
        <taxon>Metazoa</taxon>
        <taxon>Spiralia</taxon>
        <taxon>Lophotrochozoa</taxon>
        <taxon>Mollusca</taxon>
        <taxon>Bivalvia</taxon>
        <taxon>Autobranchia</taxon>
        <taxon>Heteroconchia</taxon>
        <taxon>Euheterodonta</taxon>
        <taxon>Imparidentia</taxon>
        <taxon>Neoheterodontei</taxon>
        <taxon>Myida</taxon>
        <taxon>Dreissenoidea</taxon>
        <taxon>Dreissenidae</taxon>
        <taxon>Dreissena</taxon>
    </lineage>
</organism>
<reference evidence="2" key="2">
    <citation type="submission" date="2020-11" db="EMBL/GenBank/DDBJ databases">
        <authorList>
            <person name="McCartney M.A."/>
            <person name="Auch B."/>
            <person name="Kono T."/>
            <person name="Mallez S."/>
            <person name="Becker A."/>
            <person name="Gohl D.M."/>
            <person name="Silverstein K.A.T."/>
            <person name="Koren S."/>
            <person name="Bechman K.B."/>
            <person name="Herman A."/>
            <person name="Abrahante J.E."/>
            <person name="Garbe J."/>
        </authorList>
    </citation>
    <scope>NUCLEOTIDE SEQUENCE</scope>
    <source>
        <strain evidence="2">Duluth1</strain>
        <tissue evidence="2">Whole animal</tissue>
    </source>
</reference>
<comment type="caution">
    <text evidence="2">The sequence shown here is derived from an EMBL/GenBank/DDBJ whole genome shotgun (WGS) entry which is preliminary data.</text>
</comment>